<evidence type="ECO:0000313" key="3">
    <source>
        <dbReference type="Proteomes" id="UP001162483"/>
    </source>
</evidence>
<feature type="region of interest" description="Disordered" evidence="1">
    <location>
        <begin position="1"/>
        <end position="21"/>
    </location>
</feature>
<keyword evidence="3" id="KW-1185">Reference proteome</keyword>
<dbReference type="EMBL" id="CATNWA010018600">
    <property type="protein sequence ID" value="CAI9608400.1"/>
    <property type="molecule type" value="Genomic_DNA"/>
</dbReference>
<evidence type="ECO:0008006" key="4">
    <source>
        <dbReference type="Google" id="ProtNLM"/>
    </source>
</evidence>
<organism evidence="2 3">
    <name type="scientific">Staurois parvus</name>
    <dbReference type="NCBI Taxonomy" id="386267"/>
    <lineage>
        <taxon>Eukaryota</taxon>
        <taxon>Metazoa</taxon>
        <taxon>Chordata</taxon>
        <taxon>Craniata</taxon>
        <taxon>Vertebrata</taxon>
        <taxon>Euteleostomi</taxon>
        <taxon>Amphibia</taxon>
        <taxon>Batrachia</taxon>
        <taxon>Anura</taxon>
        <taxon>Neobatrachia</taxon>
        <taxon>Ranoidea</taxon>
        <taxon>Ranidae</taxon>
        <taxon>Staurois</taxon>
    </lineage>
</organism>
<feature type="region of interest" description="Disordered" evidence="1">
    <location>
        <begin position="88"/>
        <end position="107"/>
    </location>
</feature>
<feature type="non-terminal residue" evidence="2">
    <location>
        <position position="1"/>
    </location>
</feature>
<feature type="compositionally biased region" description="Basic and acidic residues" evidence="1">
    <location>
        <begin position="1"/>
        <end position="19"/>
    </location>
</feature>
<dbReference type="Proteomes" id="UP001162483">
    <property type="component" value="Unassembled WGS sequence"/>
</dbReference>
<evidence type="ECO:0000313" key="2">
    <source>
        <dbReference type="EMBL" id="CAI9608400.1"/>
    </source>
</evidence>
<reference evidence="2" key="1">
    <citation type="submission" date="2023-05" db="EMBL/GenBank/DDBJ databases">
        <authorList>
            <person name="Stuckert A."/>
        </authorList>
    </citation>
    <scope>NUCLEOTIDE SEQUENCE</scope>
</reference>
<gene>
    <name evidence="2" type="ORF">SPARVUS_LOCUS14100820</name>
</gene>
<evidence type="ECO:0000256" key="1">
    <source>
        <dbReference type="SAM" id="MobiDB-lite"/>
    </source>
</evidence>
<sequence length="107" mass="12820">RSETADIVQERVRDCRHSTGDGQRLQTYYRRRSETGHTTGDGQRLQTYYRRRSETADKVQETVRDCRQTYYRRRSETADVLQETVRDCRHGTTGDGQRLQTKYRRRS</sequence>
<name>A0ABN9GJT3_9NEOB</name>
<proteinExistence type="predicted"/>
<feature type="non-terminal residue" evidence="2">
    <location>
        <position position="107"/>
    </location>
</feature>
<protein>
    <recommendedName>
        <fullName evidence="4">MHC class I antigen</fullName>
    </recommendedName>
</protein>
<comment type="caution">
    <text evidence="2">The sequence shown here is derived from an EMBL/GenBank/DDBJ whole genome shotgun (WGS) entry which is preliminary data.</text>
</comment>
<accession>A0ABN9GJT3</accession>